<dbReference type="InterPro" id="IPR003593">
    <property type="entry name" value="AAA+_ATPase"/>
</dbReference>
<dbReference type="GO" id="GO:0004386">
    <property type="term" value="F:helicase activity"/>
    <property type="evidence" value="ECO:0007669"/>
    <property type="project" value="UniProtKB-KW"/>
</dbReference>
<keyword evidence="3" id="KW-0547">Nucleotide-binding</keyword>
<dbReference type="EMBL" id="BNJG01000002">
    <property type="protein sequence ID" value="GHO57939.1"/>
    <property type="molecule type" value="Genomic_DNA"/>
</dbReference>
<dbReference type="SUPFAM" id="SSF90123">
    <property type="entry name" value="ABC transporter transmembrane region"/>
    <property type="match status" value="1"/>
</dbReference>
<dbReference type="Pfam" id="PF00664">
    <property type="entry name" value="ABC_membrane"/>
    <property type="match status" value="1"/>
</dbReference>
<evidence type="ECO:0000259" key="8">
    <source>
        <dbReference type="PROSITE" id="PS50893"/>
    </source>
</evidence>
<dbReference type="Gene3D" id="1.20.1560.10">
    <property type="entry name" value="ABC transporter type 1, transmembrane domain"/>
    <property type="match status" value="1"/>
</dbReference>
<dbReference type="CDD" id="cd07346">
    <property type="entry name" value="ABC_6TM_exporters"/>
    <property type="match status" value="1"/>
</dbReference>
<feature type="transmembrane region" description="Helical" evidence="7">
    <location>
        <begin position="217"/>
        <end position="238"/>
    </location>
</feature>
<reference evidence="10 11" key="1">
    <citation type="journal article" date="2021" name="Int. J. Syst. Evol. Microbiol.">
        <title>Reticulibacter mediterranei gen. nov., sp. nov., within the new family Reticulibacteraceae fam. nov., and Ktedonospora formicarum gen. nov., sp. nov., Ktedonobacter robiniae sp. nov., Dictyobacter formicarum sp. nov. and Dictyobacter arantiisoli sp. nov., belonging to the class Ktedonobacteria.</title>
        <authorList>
            <person name="Yabe S."/>
            <person name="Zheng Y."/>
            <person name="Wang C.M."/>
            <person name="Sakai Y."/>
            <person name="Abe K."/>
            <person name="Yokota A."/>
            <person name="Donadio S."/>
            <person name="Cavaletti L."/>
            <person name="Monciardini P."/>
        </authorList>
    </citation>
    <scope>NUCLEOTIDE SEQUENCE [LARGE SCALE GENOMIC DNA]</scope>
    <source>
        <strain evidence="10 11">SOSP1-30</strain>
    </source>
</reference>
<dbReference type="Proteomes" id="UP000654345">
    <property type="component" value="Unassembled WGS sequence"/>
</dbReference>
<dbReference type="PROSITE" id="PS00211">
    <property type="entry name" value="ABC_TRANSPORTER_1"/>
    <property type="match status" value="1"/>
</dbReference>
<dbReference type="InterPro" id="IPR017871">
    <property type="entry name" value="ABC_transporter-like_CS"/>
</dbReference>
<accession>A0ABQ3UZ50</accession>
<keyword evidence="10" id="KW-0378">Hydrolase</keyword>
<keyword evidence="4" id="KW-0067">ATP-binding</keyword>
<feature type="domain" description="ABC transporter" evidence="8">
    <location>
        <begin position="316"/>
        <end position="549"/>
    </location>
</feature>
<dbReference type="Pfam" id="PF00005">
    <property type="entry name" value="ABC_tran"/>
    <property type="match status" value="1"/>
</dbReference>
<sequence length="557" mass="62047">MLLAVLLLGSIIADLVTPQILSFYIDTAQSRSALSSLLIIALFYLVGVLLTLFLTVGAAYIGEYVSWTATNMLRADLAVHCLSLDISFHNAHTPGEFIERIDGDVSYLANFLSNFVVQLLGSVLLLFGIVIALLLDDWRLGIVFGLFALVALLVMGRVRNIAIPYWQQARQASADYFGFLEEHLDGREDIRSQGATAYIMQNFYRLLRKRFHLERKASLSSSLIEATSVLLFTFGYALAFASSAYLYFSHAITIGAVFLVIQYIQLLETPIQQVTAQLDDLQKALASIKRIEELFRIQSQMRQDQKLSLPEKVLSVAFEHVSFAYNPATPTLHDISFQLEPGKTVGVLGRTGSGKSTIARLMLRMYSPTQGTIRLGGVDSSMVPVRDIRARVGLVTQDVQLFHATVRDNLTFFDRGITDQHILTVLDNLGRSAWYQTLPEGLDTLLDPASGLSAGEAQLLAFARVFLRNPDLVILDEASSRLDPETERLIEQAIDKLLYNRTCIIIAHRLSTIRRADTILILQDGQIVEQGNYSELSTNTETLLHDLLQTQEEQGVL</sequence>
<protein>
    <submittedName>
        <fullName evidence="10">Helicase</fullName>
    </submittedName>
</protein>
<dbReference type="InterPro" id="IPR003439">
    <property type="entry name" value="ABC_transporter-like_ATP-bd"/>
</dbReference>
<dbReference type="PROSITE" id="PS50893">
    <property type="entry name" value="ABC_TRANSPORTER_2"/>
    <property type="match status" value="1"/>
</dbReference>
<evidence type="ECO:0000256" key="6">
    <source>
        <dbReference type="ARBA" id="ARBA00023136"/>
    </source>
</evidence>
<dbReference type="SUPFAM" id="SSF52540">
    <property type="entry name" value="P-loop containing nucleoside triphosphate hydrolases"/>
    <property type="match status" value="1"/>
</dbReference>
<organism evidence="10 11">
    <name type="scientific">Ktedonobacter robiniae</name>
    <dbReference type="NCBI Taxonomy" id="2778365"/>
    <lineage>
        <taxon>Bacteria</taxon>
        <taxon>Bacillati</taxon>
        <taxon>Chloroflexota</taxon>
        <taxon>Ktedonobacteria</taxon>
        <taxon>Ktedonobacterales</taxon>
        <taxon>Ktedonobacteraceae</taxon>
        <taxon>Ktedonobacter</taxon>
    </lineage>
</organism>
<feature type="domain" description="ABC transmembrane type-1" evidence="9">
    <location>
        <begin position="1"/>
        <end position="283"/>
    </location>
</feature>
<dbReference type="InterPro" id="IPR036640">
    <property type="entry name" value="ABC1_TM_sf"/>
</dbReference>
<evidence type="ECO:0000313" key="10">
    <source>
        <dbReference type="EMBL" id="GHO57939.1"/>
    </source>
</evidence>
<feature type="transmembrane region" description="Helical" evidence="7">
    <location>
        <begin position="244"/>
        <end position="264"/>
    </location>
</feature>
<proteinExistence type="predicted"/>
<dbReference type="InterPro" id="IPR027417">
    <property type="entry name" value="P-loop_NTPase"/>
</dbReference>
<dbReference type="Gene3D" id="3.40.50.300">
    <property type="entry name" value="P-loop containing nucleotide triphosphate hydrolases"/>
    <property type="match status" value="1"/>
</dbReference>
<dbReference type="SMART" id="SM00382">
    <property type="entry name" value="AAA"/>
    <property type="match status" value="1"/>
</dbReference>
<comment type="subcellular location">
    <subcellularLocation>
        <location evidence="1">Cell membrane</location>
        <topology evidence="1">Multi-pass membrane protein</topology>
    </subcellularLocation>
</comment>
<feature type="transmembrane region" description="Helical" evidence="7">
    <location>
        <begin position="140"/>
        <end position="158"/>
    </location>
</feature>
<keyword evidence="10" id="KW-0347">Helicase</keyword>
<evidence type="ECO:0000313" key="11">
    <source>
        <dbReference type="Proteomes" id="UP000654345"/>
    </source>
</evidence>
<dbReference type="RefSeq" id="WP_236038547.1">
    <property type="nucleotide sequence ID" value="NZ_BNJG01000002.1"/>
</dbReference>
<evidence type="ECO:0000256" key="2">
    <source>
        <dbReference type="ARBA" id="ARBA00022692"/>
    </source>
</evidence>
<feature type="transmembrane region" description="Helical" evidence="7">
    <location>
        <begin position="115"/>
        <end position="134"/>
    </location>
</feature>
<dbReference type="PANTHER" id="PTHR43394:SF1">
    <property type="entry name" value="ATP-BINDING CASSETTE SUB-FAMILY B MEMBER 10, MITOCHONDRIAL"/>
    <property type="match status" value="1"/>
</dbReference>
<keyword evidence="6 7" id="KW-0472">Membrane</keyword>
<feature type="transmembrane region" description="Helical" evidence="7">
    <location>
        <begin position="34"/>
        <end position="62"/>
    </location>
</feature>
<evidence type="ECO:0000256" key="7">
    <source>
        <dbReference type="SAM" id="Phobius"/>
    </source>
</evidence>
<evidence type="ECO:0000256" key="3">
    <source>
        <dbReference type="ARBA" id="ARBA00022741"/>
    </source>
</evidence>
<dbReference type="InterPro" id="IPR011527">
    <property type="entry name" value="ABC1_TM_dom"/>
</dbReference>
<evidence type="ECO:0000259" key="9">
    <source>
        <dbReference type="PROSITE" id="PS50929"/>
    </source>
</evidence>
<name>A0ABQ3UZ50_9CHLR</name>
<keyword evidence="11" id="KW-1185">Reference proteome</keyword>
<evidence type="ECO:0000256" key="4">
    <source>
        <dbReference type="ARBA" id="ARBA00022840"/>
    </source>
</evidence>
<keyword evidence="2 7" id="KW-0812">Transmembrane</keyword>
<evidence type="ECO:0000256" key="1">
    <source>
        <dbReference type="ARBA" id="ARBA00004651"/>
    </source>
</evidence>
<gene>
    <name evidence="10" type="ORF">KSB_64140</name>
</gene>
<dbReference type="InterPro" id="IPR039421">
    <property type="entry name" value="Type_1_exporter"/>
</dbReference>
<dbReference type="PANTHER" id="PTHR43394">
    <property type="entry name" value="ATP-DEPENDENT PERMEASE MDL1, MITOCHONDRIAL"/>
    <property type="match status" value="1"/>
</dbReference>
<dbReference type="PROSITE" id="PS50929">
    <property type="entry name" value="ABC_TM1F"/>
    <property type="match status" value="1"/>
</dbReference>
<keyword evidence="5 7" id="KW-1133">Transmembrane helix</keyword>
<comment type="caution">
    <text evidence="10">The sequence shown here is derived from an EMBL/GenBank/DDBJ whole genome shotgun (WGS) entry which is preliminary data.</text>
</comment>
<evidence type="ECO:0000256" key="5">
    <source>
        <dbReference type="ARBA" id="ARBA00022989"/>
    </source>
</evidence>